<evidence type="ECO:0000256" key="1">
    <source>
        <dbReference type="SAM" id="MobiDB-lite"/>
    </source>
</evidence>
<protein>
    <submittedName>
        <fullName evidence="2">Uncharacterized protein</fullName>
    </submittedName>
</protein>
<organism evidence="2 3">
    <name type="scientific">Tanacetum coccineum</name>
    <dbReference type="NCBI Taxonomy" id="301880"/>
    <lineage>
        <taxon>Eukaryota</taxon>
        <taxon>Viridiplantae</taxon>
        <taxon>Streptophyta</taxon>
        <taxon>Embryophyta</taxon>
        <taxon>Tracheophyta</taxon>
        <taxon>Spermatophyta</taxon>
        <taxon>Magnoliopsida</taxon>
        <taxon>eudicotyledons</taxon>
        <taxon>Gunneridae</taxon>
        <taxon>Pentapetalae</taxon>
        <taxon>asterids</taxon>
        <taxon>campanulids</taxon>
        <taxon>Asterales</taxon>
        <taxon>Asteraceae</taxon>
        <taxon>Asteroideae</taxon>
        <taxon>Anthemideae</taxon>
        <taxon>Anthemidinae</taxon>
        <taxon>Tanacetum</taxon>
    </lineage>
</organism>
<gene>
    <name evidence="2" type="ORF">Tco_0991400</name>
</gene>
<proteinExistence type="predicted"/>
<name>A0ABQ5EZ54_9ASTR</name>
<reference evidence="2" key="2">
    <citation type="submission" date="2022-01" db="EMBL/GenBank/DDBJ databases">
        <authorList>
            <person name="Yamashiro T."/>
            <person name="Shiraishi A."/>
            <person name="Satake H."/>
            <person name="Nakayama K."/>
        </authorList>
    </citation>
    <scope>NUCLEOTIDE SEQUENCE</scope>
</reference>
<reference evidence="2" key="1">
    <citation type="journal article" date="2022" name="Int. J. Mol. Sci.">
        <title>Draft Genome of Tanacetum Coccineum: Genomic Comparison of Closely Related Tanacetum-Family Plants.</title>
        <authorList>
            <person name="Yamashiro T."/>
            <person name="Shiraishi A."/>
            <person name="Nakayama K."/>
            <person name="Satake H."/>
        </authorList>
    </citation>
    <scope>NUCLEOTIDE SEQUENCE</scope>
</reference>
<feature type="compositionally biased region" description="Pro residues" evidence="1">
    <location>
        <begin position="8"/>
        <end position="19"/>
    </location>
</feature>
<accession>A0ABQ5EZ54</accession>
<keyword evidence="3" id="KW-1185">Reference proteome</keyword>
<comment type="caution">
    <text evidence="2">The sequence shown here is derived from an EMBL/GenBank/DDBJ whole genome shotgun (WGS) entry which is preliminary data.</text>
</comment>
<dbReference type="EMBL" id="BQNB010016835">
    <property type="protein sequence ID" value="GJT56346.1"/>
    <property type="molecule type" value="Genomic_DNA"/>
</dbReference>
<dbReference type="Proteomes" id="UP001151760">
    <property type="component" value="Unassembled WGS sequence"/>
</dbReference>
<evidence type="ECO:0000313" key="3">
    <source>
        <dbReference type="Proteomes" id="UP001151760"/>
    </source>
</evidence>
<sequence>MYKKPTQSNPPTPEKPPMPRISSIPTIEEKDDEHERCPYLTEKEYHQLLLDEATFRKHLEEEAKAEKEREKAEKE</sequence>
<evidence type="ECO:0000313" key="2">
    <source>
        <dbReference type="EMBL" id="GJT56346.1"/>
    </source>
</evidence>
<feature type="region of interest" description="Disordered" evidence="1">
    <location>
        <begin position="1"/>
        <end position="34"/>
    </location>
</feature>